<keyword evidence="5" id="KW-0732">Signal</keyword>
<dbReference type="Pfam" id="PF06482">
    <property type="entry name" value="Endostatin"/>
    <property type="match status" value="1"/>
</dbReference>
<dbReference type="PANTHER" id="PTHR37456:SF6">
    <property type="entry name" value="COLLAGEN ALPHA-1(XXIII) CHAIN-LIKE ISOFORM X2"/>
    <property type="match status" value="1"/>
</dbReference>
<feature type="region of interest" description="Disordered" evidence="4">
    <location>
        <begin position="307"/>
        <end position="395"/>
    </location>
</feature>
<dbReference type="InterPro" id="IPR050938">
    <property type="entry name" value="Collagen_Structural_Proteins"/>
</dbReference>
<feature type="region of interest" description="Disordered" evidence="4">
    <location>
        <begin position="434"/>
        <end position="575"/>
    </location>
</feature>
<dbReference type="RefSeq" id="XP_014665656.1">
    <property type="nucleotide sequence ID" value="XM_014810170.1"/>
</dbReference>
<comment type="subcellular location">
    <subcellularLocation>
        <location evidence="1">Secreted</location>
    </subcellularLocation>
</comment>
<dbReference type="Gene3D" id="2.60.120.200">
    <property type="match status" value="1"/>
</dbReference>
<dbReference type="PANTHER" id="PTHR37456">
    <property type="entry name" value="SI:CH211-266K2.1"/>
    <property type="match status" value="1"/>
</dbReference>
<sequence length="1193" mass="122563">MSLRPCGGLLGAAVIIFWLGLSVSTSQPDEFSFASDEEVEIDLLNAISIPIEQAGVDFTSGFDGFIALNVRRSALVRTPFRTLFPEVFFADFSILVTARLADPRRGGFLFAVVNPTDTVVQLGVELSAAVGGEQNLTLYYTDVKAHAASQALARFAVPSFTREWQRFALRVESDVVTLYLNCEERGAVRARRDPRELAFDSASTLYLAQAGPILGGHLAAALQELKVYAQCDEAKEQCDEDHLEAISSGDLPEGIDEPDVPLITPDDDSDMSGSGYSGYGWDTGLEATDKGIVAPPIITPPPPVFYSKGEKGEMGNPGPSGPPGIKGEQGLSSSGGGSGSWLAGYGSGDYNTQGAPGPQGPMGMPGTPGIKGAKGERGDSIIGPPGMPGPPGPPGLVDKMKDSSDVVNSGQIAPVCQCNSTWLQMWTDSAMRAGAIAGPGGEKGDPGRDGVPGLTGPPGPPGPAWESVLASGAGSGDMMGSGNGYSLVGPPGEKGSRGDKGDMGPPGVRGRDGEAGRDGYPGRDGRNGPPGPKGEVGEPGFGQSGAMGLPGPPGPPGSPGATGTPGYSARTGDSLSSSGSGYFNGIFGSGGDTDSNSMTPMVVSGEKGDTGMVGAAGRDGLPGETGPPGIPGPEGKKGDPGRDGLPGKDGFNGHPGIPGIDGMPGENGGPGLAGPPGPPGALVVGEDSSVISGPKGEKGVPGDVSIILAKGDRGASAPRGPRGRKGKTGARGIMGEIGMPGWPGPRGVPGPRGPIGPTGHGEKGDRGEKGPPGPPGHVYSTGGDGTPLEGPQGPIGPAGLQGPRGYPGEPGIGRPGPPSPAGAPGGQGRAGLMGPVGPKGERGDYGPPGRAGEPGRVVYSDDTGKSREVTGQQGTKGEPGVQGQPGRQGDLDYKLLQQYIDQFVQQGEDGPPGPPGPPGSNAEKSFSGIGSGAAVTYKNKEDLVYSAHTSPVGTLGFLTEEDAMLVRTRGGWRYVQLGALLATPKTTTTTTTLRPPYAAEAPDSQVFERSRRGPTIKLVALNEPYIGNMRGIRGIDFQCYRQSRAAGLRGTYRGFLSAYAQDLYSIVRQADRQGVKVTNLKNDTLFDSWHDIFKGDGGLFRGNTKLYSFDGRDVFTDHNWPQKIVWHGSDVVGGRVPTDFCSGWLTGDKEQTGLGSSLFANQLLQQTKYSCNNAFVVLCIENTSVGRLKKFKR</sequence>
<organism evidence="7 8">
    <name type="scientific">Priapulus caudatus</name>
    <name type="common">Priapulid worm</name>
    <dbReference type="NCBI Taxonomy" id="37621"/>
    <lineage>
        <taxon>Eukaryota</taxon>
        <taxon>Metazoa</taxon>
        <taxon>Ecdysozoa</taxon>
        <taxon>Scalidophora</taxon>
        <taxon>Priapulida</taxon>
        <taxon>Priapulimorpha</taxon>
        <taxon>Priapulimorphida</taxon>
        <taxon>Priapulidae</taxon>
        <taxon>Priapulus</taxon>
    </lineage>
</organism>
<dbReference type="InterPro" id="IPR016187">
    <property type="entry name" value="CTDL_fold"/>
</dbReference>
<feature type="compositionally biased region" description="Gly residues" evidence="4">
    <location>
        <begin position="473"/>
        <end position="483"/>
    </location>
</feature>
<keyword evidence="2" id="KW-0677">Repeat</keyword>
<keyword evidence="7" id="KW-1185">Reference proteome</keyword>
<evidence type="ECO:0000256" key="1">
    <source>
        <dbReference type="ARBA" id="ARBA00004613"/>
    </source>
</evidence>
<evidence type="ECO:0000256" key="2">
    <source>
        <dbReference type="ARBA" id="ARBA00022737"/>
    </source>
</evidence>
<feature type="compositionally biased region" description="Basic and acidic residues" evidence="4">
    <location>
        <begin position="634"/>
        <end position="646"/>
    </location>
</feature>
<feature type="compositionally biased region" description="Basic and acidic residues" evidence="4">
    <location>
        <begin position="509"/>
        <end position="526"/>
    </location>
</feature>
<reference evidence="8" key="1">
    <citation type="submission" date="2025-08" db="UniProtKB">
        <authorList>
            <consortium name="RefSeq"/>
        </authorList>
    </citation>
    <scope>IDENTIFICATION</scope>
</reference>
<dbReference type="InterPro" id="IPR048287">
    <property type="entry name" value="TSPN-like_N"/>
</dbReference>
<gene>
    <name evidence="8" type="primary">LOC106807730</name>
</gene>
<dbReference type="Proteomes" id="UP000695022">
    <property type="component" value="Unplaced"/>
</dbReference>
<feature type="compositionally biased region" description="Basic and acidic residues" evidence="4">
    <location>
        <begin position="760"/>
        <end position="769"/>
    </location>
</feature>
<dbReference type="Pfam" id="PF20010">
    <property type="entry name" value="Collagen_trimer"/>
    <property type="match status" value="1"/>
</dbReference>
<dbReference type="InterPro" id="IPR045463">
    <property type="entry name" value="XV/XVIII_trimerization_dom"/>
</dbReference>
<dbReference type="InterPro" id="IPR016186">
    <property type="entry name" value="C-type_lectin-like/link_sf"/>
</dbReference>
<evidence type="ECO:0000259" key="6">
    <source>
        <dbReference type="SMART" id="SM00210"/>
    </source>
</evidence>
<dbReference type="Gene3D" id="3.10.100.10">
    <property type="entry name" value="Mannose-Binding Protein A, subunit A"/>
    <property type="match status" value="1"/>
</dbReference>
<feature type="signal peptide" evidence="5">
    <location>
        <begin position="1"/>
        <end position="26"/>
    </location>
</feature>
<feature type="chain" id="PRO_5047473340" evidence="5">
    <location>
        <begin position="27"/>
        <end position="1193"/>
    </location>
</feature>
<dbReference type="InterPro" id="IPR008160">
    <property type="entry name" value="Collagen"/>
</dbReference>
<feature type="compositionally biased region" description="Low complexity" evidence="4">
    <location>
        <begin position="352"/>
        <end position="368"/>
    </location>
</feature>
<proteinExistence type="predicted"/>
<dbReference type="InterPro" id="IPR013320">
    <property type="entry name" value="ConA-like_dom_sf"/>
</dbReference>
<dbReference type="GeneID" id="106807730"/>
<feature type="region of interest" description="Disordered" evidence="4">
    <location>
        <begin position="589"/>
        <end position="889"/>
    </location>
</feature>
<accession>A0ABM1E0D5</accession>
<dbReference type="Pfam" id="PF01391">
    <property type="entry name" value="Collagen"/>
    <property type="match status" value="2"/>
</dbReference>
<feature type="region of interest" description="Disordered" evidence="4">
    <location>
        <begin position="905"/>
        <end position="927"/>
    </location>
</feature>
<dbReference type="SUPFAM" id="SSF49899">
    <property type="entry name" value="Concanavalin A-like lectins/glucanases"/>
    <property type="match status" value="1"/>
</dbReference>
<feature type="compositionally biased region" description="Pro residues" evidence="4">
    <location>
        <begin position="742"/>
        <end position="754"/>
    </location>
</feature>
<evidence type="ECO:0000256" key="4">
    <source>
        <dbReference type="SAM" id="MobiDB-lite"/>
    </source>
</evidence>
<dbReference type="InterPro" id="IPR010515">
    <property type="entry name" value="Collagenase_NC10/endostatin"/>
</dbReference>
<evidence type="ECO:0000256" key="3">
    <source>
        <dbReference type="ARBA" id="ARBA00023119"/>
    </source>
</evidence>
<protein>
    <submittedName>
        <fullName evidence="8">Collagen alpha-1(I) chain-like</fullName>
    </submittedName>
</protein>
<feature type="domain" description="Thrombospondin-like N-terminal" evidence="6">
    <location>
        <begin position="40"/>
        <end position="231"/>
    </location>
</feature>
<evidence type="ECO:0000313" key="8">
    <source>
        <dbReference type="RefSeq" id="XP_014665656.1"/>
    </source>
</evidence>
<evidence type="ECO:0000313" key="7">
    <source>
        <dbReference type="Proteomes" id="UP000695022"/>
    </source>
</evidence>
<dbReference type="SUPFAM" id="SSF56436">
    <property type="entry name" value="C-type lectin-like"/>
    <property type="match status" value="1"/>
</dbReference>
<name>A0ABM1E0D5_PRICU</name>
<keyword evidence="3" id="KW-0176">Collagen</keyword>
<dbReference type="Gene3D" id="3.40.1620.70">
    <property type="match status" value="1"/>
</dbReference>
<feature type="compositionally biased region" description="Pro residues" evidence="4">
    <location>
        <begin position="385"/>
        <end position="394"/>
    </location>
</feature>
<dbReference type="SMART" id="SM00210">
    <property type="entry name" value="TSPN"/>
    <property type="match status" value="1"/>
</dbReference>
<evidence type="ECO:0000256" key="5">
    <source>
        <dbReference type="SAM" id="SignalP"/>
    </source>
</evidence>